<dbReference type="InterPro" id="IPR037165">
    <property type="entry name" value="AldOxase/xan_DH_Mopterin-bd_sf"/>
</dbReference>
<sequence>MSELHYVGARLPIRDAALKVSGQLKYTADLFFPGMLYGKLLFSPYAHARIKKIDTSAAEALPGVRAVVSCFNGPKTVYNSAQRFIDHKIPDTEFVFPEVVRFVGDRVAAVAADDLETAVKAIKLIQVEYEELPAVFDAEEALKPDAPIIHAGGNKVGEFLVQAGNIDEAWKLADHIFEDKYVLPAVSHVAIEPHAAVAHYDAGGKLTVWCATQNAFNYRILLGKIFDLPLNKVRVIRPAIGGAFGGKLEMTIEPVAALLAKLTGRHVKLELTRKEVFLSTRTRTSAVVSVKTGVKKDGTLIAHEMKVIANTGAYASSALNVVGAMSHKIFKMYQMPHVRFVGIPVYTNLPIAGAMRGYGSPQAFYAQQVHFRRIAQTLNLDFVKFQLKNLVEPDSCEPMHGNPMGNPRPMDCVAKGAQAFRWFERDLSQDLGGKKRGIGMAVGCHGNGCFGVHRDYTALILKMNEDGSAVFYTGTHDMGNGTVTAETQIIGEVLGIHPDRIECIEADTDTVPWNLGDYASRGVYVSGHAAKKVAENVKNQLIQTAGKMLGLPGEELTLKNGFVVSGNNPDRKAGLSDVIIFAQKEEQRDMIAAESFSDPFGPYSYGAHFAEVEVDEETGKVRVLDYLAVHDVGKAINPMYAEGQAEGGIQMGIGYALTEELTYDEKGKMTCPHLKKYHMVKASQMPRTRVMLIEEGEESGPYGAKSIGECATVPSAPAVVNAVCNALNINPDQFPLTPERIKEYLIKK</sequence>
<keyword evidence="3" id="KW-1185">Reference proteome</keyword>
<protein>
    <submittedName>
        <fullName evidence="2">Xanthine dehydrogenase</fullName>
    </submittedName>
</protein>
<dbReference type="OrthoDB" id="41753at2"/>
<proteinExistence type="predicted"/>
<dbReference type="Proteomes" id="UP000323521">
    <property type="component" value="Chromosome"/>
</dbReference>
<feature type="domain" description="Aldehyde oxidase/xanthine dehydrogenase a/b hammerhead" evidence="1">
    <location>
        <begin position="21"/>
        <end position="133"/>
    </location>
</feature>
<dbReference type="Pfam" id="PF01315">
    <property type="entry name" value="Ald_Xan_dh_C"/>
    <property type="match status" value="1"/>
</dbReference>
<organism evidence="2 3">
    <name type="scientific">Formimonas warabiya</name>
    <dbReference type="NCBI Taxonomy" id="1761012"/>
    <lineage>
        <taxon>Bacteria</taxon>
        <taxon>Bacillati</taxon>
        <taxon>Bacillota</taxon>
        <taxon>Clostridia</taxon>
        <taxon>Eubacteriales</taxon>
        <taxon>Peptococcaceae</taxon>
        <taxon>Candidatus Formimonas</taxon>
    </lineage>
</organism>
<dbReference type="InterPro" id="IPR008274">
    <property type="entry name" value="AldOxase/xan_DH_MoCoBD1"/>
</dbReference>
<dbReference type="Gene3D" id="3.30.365.10">
    <property type="entry name" value="Aldehyde oxidase/xanthine dehydrogenase, molybdopterin binding domain"/>
    <property type="match status" value="4"/>
</dbReference>
<evidence type="ECO:0000259" key="1">
    <source>
        <dbReference type="SMART" id="SM01008"/>
    </source>
</evidence>
<dbReference type="SMART" id="SM01008">
    <property type="entry name" value="Ald_Xan_dh_C"/>
    <property type="match status" value="1"/>
</dbReference>
<gene>
    <name evidence="2" type="ORF">DCMF_14715</name>
</gene>
<dbReference type="Gene3D" id="3.90.1170.50">
    <property type="entry name" value="Aldehyde oxidase/xanthine dehydrogenase, a/b hammerhead"/>
    <property type="match status" value="1"/>
</dbReference>
<dbReference type="InterPro" id="IPR046867">
    <property type="entry name" value="AldOxase/xan_DH_MoCoBD2"/>
</dbReference>
<dbReference type="GO" id="GO:0016491">
    <property type="term" value="F:oxidoreductase activity"/>
    <property type="evidence" value="ECO:0007669"/>
    <property type="project" value="InterPro"/>
</dbReference>
<dbReference type="PANTHER" id="PTHR11908:SF157">
    <property type="entry name" value="XANTHINE DEHYDROGENASE SUBUNIT D-RELATED"/>
    <property type="match status" value="1"/>
</dbReference>
<accession>A0A3G1KTR0</accession>
<dbReference type="InterPro" id="IPR036856">
    <property type="entry name" value="Ald_Oxase/Xan_DH_a/b_sf"/>
</dbReference>
<dbReference type="InterPro" id="IPR000674">
    <property type="entry name" value="Ald_Oxase/Xan_DH_a/b"/>
</dbReference>
<dbReference type="PANTHER" id="PTHR11908">
    <property type="entry name" value="XANTHINE DEHYDROGENASE"/>
    <property type="match status" value="1"/>
</dbReference>
<evidence type="ECO:0000313" key="2">
    <source>
        <dbReference type="EMBL" id="ATW25852.1"/>
    </source>
</evidence>
<dbReference type="EMBL" id="CP017634">
    <property type="protein sequence ID" value="ATW25852.1"/>
    <property type="molecule type" value="Genomic_DNA"/>
</dbReference>
<dbReference type="Pfam" id="PF20256">
    <property type="entry name" value="MoCoBD_2"/>
    <property type="match status" value="1"/>
</dbReference>
<evidence type="ECO:0000313" key="3">
    <source>
        <dbReference type="Proteomes" id="UP000323521"/>
    </source>
</evidence>
<reference evidence="2 3" key="1">
    <citation type="submission" date="2016-10" db="EMBL/GenBank/DDBJ databases">
        <title>Complete Genome Sequence of Peptococcaceae strain DCMF.</title>
        <authorList>
            <person name="Edwards R.J."/>
            <person name="Holland S.I."/>
            <person name="Deshpande N.P."/>
            <person name="Wong Y.K."/>
            <person name="Ertan H."/>
            <person name="Manefield M."/>
            <person name="Russell T.L."/>
            <person name="Lee M.J."/>
        </authorList>
    </citation>
    <scope>NUCLEOTIDE SEQUENCE [LARGE SCALE GENOMIC DNA]</scope>
    <source>
        <strain evidence="2 3">DCMF</strain>
    </source>
</reference>
<dbReference type="SUPFAM" id="SSF54665">
    <property type="entry name" value="CO dehydrogenase molybdoprotein N-domain-like"/>
    <property type="match status" value="1"/>
</dbReference>
<dbReference type="SUPFAM" id="SSF56003">
    <property type="entry name" value="Molybdenum cofactor-binding domain"/>
    <property type="match status" value="1"/>
</dbReference>
<name>A0A3G1KTR0_FORW1</name>
<dbReference type="KEGG" id="fwa:DCMF_14715"/>
<dbReference type="RefSeq" id="WP_148135115.1">
    <property type="nucleotide sequence ID" value="NZ_CP017634.1"/>
</dbReference>
<dbReference type="Pfam" id="PF02738">
    <property type="entry name" value="MoCoBD_1"/>
    <property type="match status" value="1"/>
</dbReference>
<dbReference type="AlphaFoldDB" id="A0A3G1KTR0"/>
<dbReference type="GO" id="GO:0005506">
    <property type="term" value="F:iron ion binding"/>
    <property type="evidence" value="ECO:0007669"/>
    <property type="project" value="InterPro"/>
</dbReference>
<dbReference type="InterPro" id="IPR016208">
    <property type="entry name" value="Ald_Oxase/xanthine_DH-like"/>
</dbReference>